<dbReference type="Gene3D" id="3.10.450.240">
    <property type="match status" value="1"/>
</dbReference>
<protein>
    <recommendedName>
        <fullName evidence="7">Tim44-like domain-containing protein</fullName>
    </recommendedName>
</protein>
<reference evidence="5 6" key="1">
    <citation type="journal article" date="2019" name="Nat. Ecol. Evol.">
        <title>Megaphylogeny resolves global patterns of mushroom evolution.</title>
        <authorList>
            <person name="Varga T."/>
            <person name="Krizsan K."/>
            <person name="Foldi C."/>
            <person name="Dima B."/>
            <person name="Sanchez-Garcia M."/>
            <person name="Sanchez-Ramirez S."/>
            <person name="Szollosi G.J."/>
            <person name="Szarkandi J.G."/>
            <person name="Papp V."/>
            <person name="Albert L."/>
            <person name="Andreopoulos W."/>
            <person name="Angelini C."/>
            <person name="Antonin V."/>
            <person name="Barry K.W."/>
            <person name="Bougher N.L."/>
            <person name="Buchanan P."/>
            <person name="Buyck B."/>
            <person name="Bense V."/>
            <person name="Catcheside P."/>
            <person name="Chovatia M."/>
            <person name="Cooper J."/>
            <person name="Damon W."/>
            <person name="Desjardin D."/>
            <person name="Finy P."/>
            <person name="Geml J."/>
            <person name="Haridas S."/>
            <person name="Hughes K."/>
            <person name="Justo A."/>
            <person name="Karasinski D."/>
            <person name="Kautmanova I."/>
            <person name="Kiss B."/>
            <person name="Kocsube S."/>
            <person name="Kotiranta H."/>
            <person name="LaButti K.M."/>
            <person name="Lechner B.E."/>
            <person name="Liimatainen K."/>
            <person name="Lipzen A."/>
            <person name="Lukacs Z."/>
            <person name="Mihaltcheva S."/>
            <person name="Morgado L.N."/>
            <person name="Niskanen T."/>
            <person name="Noordeloos M.E."/>
            <person name="Ohm R.A."/>
            <person name="Ortiz-Santana B."/>
            <person name="Ovrebo C."/>
            <person name="Racz N."/>
            <person name="Riley R."/>
            <person name="Savchenko A."/>
            <person name="Shiryaev A."/>
            <person name="Soop K."/>
            <person name="Spirin V."/>
            <person name="Szebenyi C."/>
            <person name="Tomsovsky M."/>
            <person name="Tulloss R.E."/>
            <person name="Uehling J."/>
            <person name="Grigoriev I.V."/>
            <person name="Vagvolgyi C."/>
            <person name="Papp T."/>
            <person name="Martin F.M."/>
            <person name="Miettinen O."/>
            <person name="Hibbett D.S."/>
            <person name="Nagy L.G."/>
        </authorList>
    </citation>
    <scope>NUCLEOTIDE SEQUENCE [LARGE SCALE GENOMIC DNA]</scope>
    <source>
        <strain evidence="5 6">CBS 309.79</strain>
    </source>
</reference>
<feature type="region of interest" description="Disordered" evidence="4">
    <location>
        <begin position="27"/>
        <end position="99"/>
    </location>
</feature>
<keyword evidence="6" id="KW-1185">Reference proteome</keyword>
<evidence type="ECO:0000313" key="5">
    <source>
        <dbReference type="EMBL" id="TFL04551.1"/>
    </source>
</evidence>
<evidence type="ECO:0008006" key="7">
    <source>
        <dbReference type="Google" id="ProtNLM"/>
    </source>
</evidence>
<dbReference type="GO" id="GO:0032979">
    <property type="term" value="P:protein insertion into mitochondrial inner membrane from matrix"/>
    <property type="evidence" value="ECO:0007669"/>
    <property type="project" value="InterPro"/>
</dbReference>
<accession>A0A5C3QVL5</accession>
<dbReference type="EMBL" id="ML178818">
    <property type="protein sequence ID" value="TFL04551.1"/>
    <property type="molecule type" value="Genomic_DNA"/>
</dbReference>
<dbReference type="InterPro" id="IPR024621">
    <property type="entry name" value="Mba1"/>
</dbReference>
<evidence type="ECO:0000256" key="1">
    <source>
        <dbReference type="ARBA" id="ARBA00004173"/>
    </source>
</evidence>
<evidence type="ECO:0000313" key="6">
    <source>
        <dbReference type="Proteomes" id="UP000305067"/>
    </source>
</evidence>
<dbReference type="OrthoDB" id="19619at2759"/>
<evidence type="ECO:0000256" key="2">
    <source>
        <dbReference type="ARBA" id="ARBA00022946"/>
    </source>
</evidence>
<evidence type="ECO:0000256" key="4">
    <source>
        <dbReference type="SAM" id="MobiDB-lite"/>
    </source>
</evidence>
<proteinExistence type="predicted"/>
<dbReference type="PANTHER" id="PTHR28554:SF1">
    <property type="entry name" value="LARGE RIBOSOMAL SUBUNIT PROTEIN ML45"/>
    <property type="match status" value="1"/>
</dbReference>
<organism evidence="5 6">
    <name type="scientific">Pterulicium gracile</name>
    <dbReference type="NCBI Taxonomy" id="1884261"/>
    <lineage>
        <taxon>Eukaryota</taxon>
        <taxon>Fungi</taxon>
        <taxon>Dikarya</taxon>
        <taxon>Basidiomycota</taxon>
        <taxon>Agaricomycotina</taxon>
        <taxon>Agaricomycetes</taxon>
        <taxon>Agaricomycetidae</taxon>
        <taxon>Agaricales</taxon>
        <taxon>Pleurotineae</taxon>
        <taxon>Pterulaceae</taxon>
        <taxon>Pterulicium</taxon>
    </lineage>
</organism>
<dbReference type="InterPro" id="IPR032710">
    <property type="entry name" value="NTF2-like_dom_sf"/>
</dbReference>
<keyword evidence="2" id="KW-0809">Transit peptide</keyword>
<dbReference type="AlphaFoldDB" id="A0A5C3QVL5"/>
<sequence>MSSSACRRLFTLSPYFSPSSTRLYATRASRNADAHHTSGAVPVNVGKNAPSPTAHKKAHTDLSHGQSTSPKNTVLGTSAHQGKPALPSAGAVEKTATPTPTELNAEDQLKQLDQITMMERMAGHLDIWGQRVETLDVEIPYSVHPKHMSSNGGIRGTIAQALKNFENGVKNSVSIYRLAMENSIPGLDLPWPNRRQRWFLWPYQALRVSSTDPSKWIAPFRETIALETYKAYNTALASGDTKSLKRLTTDSFQDRALKLLRSRPSGQKFTWKHHSTLSPPTVLSIRVMEGHLGTEGPRVGNRLMAHVLVRFDTEQSITRYDAQGRTVGKPSAPQRVTEYLVFEKRMWYNDPWAIREQLFEGVGKGPLAV</sequence>
<gene>
    <name evidence="5" type="ORF">BDV98DRAFT_654123</name>
</gene>
<dbReference type="SUPFAM" id="SSF54427">
    <property type="entry name" value="NTF2-like"/>
    <property type="match status" value="1"/>
</dbReference>
<comment type="subcellular location">
    <subcellularLocation>
        <location evidence="1">Mitochondrion</location>
    </subcellularLocation>
</comment>
<dbReference type="GO" id="GO:0005743">
    <property type="term" value="C:mitochondrial inner membrane"/>
    <property type="evidence" value="ECO:0007669"/>
    <property type="project" value="InterPro"/>
</dbReference>
<feature type="compositionally biased region" description="Polar residues" evidence="4">
    <location>
        <begin position="63"/>
        <end position="80"/>
    </location>
</feature>
<dbReference type="STRING" id="1884261.A0A5C3QVL5"/>
<dbReference type="PANTHER" id="PTHR28554">
    <property type="entry name" value="39S RIBOSOMAL PROTEIN L45, MITOCHONDRIAL"/>
    <property type="match status" value="1"/>
</dbReference>
<keyword evidence="3" id="KW-0496">Mitochondrion</keyword>
<dbReference type="Proteomes" id="UP000305067">
    <property type="component" value="Unassembled WGS sequence"/>
</dbReference>
<name>A0A5C3QVL5_9AGAR</name>
<dbReference type="Pfam" id="PF07961">
    <property type="entry name" value="MBA1"/>
    <property type="match status" value="1"/>
</dbReference>
<evidence type="ECO:0000256" key="3">
    <source>
        <dbReference type="ARBA" id="ARBA00023128"/>
    </source>
</evidence>
<dbReference type="InterPro" id="IPR051975">
    <property type="entry name" value="mtLSU_mL45"/>
</dbReference>